<dbReference type="PANTHER" id="PTHR12304">
    <property type="entry name" value="INOSINE-URIDINE PREFERRING NUCLEOSIDE HYDROLASE"/>
    <property type="match status" value="1"/>
</dbReference>
<comment type="caution">
    <text evidence="4">The sequence shown here is derived from an EMBL/GenBank/DDBJ whole genome shotgun (WGS) entry which is preliminary data.</text>
</comment>
<evidence type="ECO:0000313" key="5">
    <source>
        <dbReference type="Proteomes" id="UP000624325"/>
    </source>
</evidence>
<feature type="domain" description="Inosine/uridine-preferring nucleoside hydrolase" evidence="3">
    <location>
        <begin position="5"/>
        <end position="276"/>
    </location>
</feature>
<proteinExistence type="predicted"/>
<reference evidence="4 5" key="1">
    <citation type="submission" date="2021-01" db="EMBL/GenBank/DDBJ databases">
        <title>Whole genome shotgun sequence of Asanoa iriomotensis NBRC 100142.</title>
        <authorList>
            <person name="Komaki H."/>
            <person name="Tamura T."/>
        </authorList>
    </citation>
    <scope>NUCLEOTIDE SEQUENCE [LARGE SCALE GENOMIC DNA]</scope>
    <source>
        <strain evidence="4 5">NBRC 100142</strain>
    </source>
</reference>
<dbReference type="Pfam" id="PF01156">
    <property type="entry name" value="IU_nuc_hydro"/>
    <property type="match status" value="1"/>
</dbReference>
<evidence type="ECO:0000256" key="1">
    <source>
        <dbReference type="ARBA" id="ARBA00022801"/>
    </source>
</evidence>
<sequence>MAERVLLDTDIGNDIDDAVCLAYLLAQPSCDLLGITTVTAAPVDRASLASVLCRVAGRSVPILPGAGVPLVGPPVQAPPSQAAALARWPHDTVFPVGEAVEFMRRTIRAHPGEVTLLTIGPLTNVALLFAVDPVIPSLLRRLVLMGGAFTVGFGPEWNIHNDPYAAARVYAASARTHRSVGLDVTTRVRMNAADFLARCDHPLLHPVADMASSWFAERPHVTFHDPLAAATIFAPDLCGFARGEVTVDTRTGATGWRARADGPHEVADTVNPDAFISHYFATVFGGG</sequence>
<dbReference type="EMBL" id="BONC01000035">
    <property type="protein sequence ID" value="GIF58605.1"/>
    <property type="molecule type" value="Genomic_DNA"/>
</dbReference>
<dbReference type="RefSeq" id="WP_203705265.1">
    <property type="nucleotide sequence ID" value="NZ_BAAALU010000045.1"/>
</dbReference>
<dbReference type="PANTHER" id="PTHR12304:SF4">
    <property type="entry name" value="URIDINE NUCLEOSIDASE"/>
    <property type="match status" value="1"/>
</dbReference>
<accession>A0ABQ4C765</accession>
<name>A0ABQ4C765_9ACTN</name>
<evidence type="ECO:0000259" key="3">
    <source>
        <dbReference type="Pfam" id="PF01156"/>
    </source>
</evidence>
<protein>
    <submittedName>
        <fullName evidence="4">Inosine-uridine preferring nucleoside hydrolase</fullName>
    </submittedName>
</protein>
<dbReference type="InterPro" id="IPR001910">
    <property type="entry name" value="Inosine/uridine_hydrolase_dom"/>
</dbReference>
<dbReference type="Proteomes" id="UP000624325">
    <property type="component" value="Unassembled WGS sequence"/>
</dbReference>
<dbReference type="InterPro" id="IPR023186">
    <property type="entry name" value="IUNH"/>
</dbReference>
<organism evidence="4 5">
    <name type="scientific">Asanoa iriomotensis</name>
    <dbReference type="NCBI Taxonomy" id="234613"/>
    <lineage>
        <taxon>Bacteria</taxon>
        <taxon>Bacillati</taxon>
        <taxon>Actinomycetota</taxon>
        <taxon>Actinomycetes</taxon>
        <taxon>Micromonosporales</taxon>
        <taxon>Micromonosporaceae</taxon>
        <taxon>Asanoa</taxon>
    </lineage>
</organism>
<keyword evidence="5" id="KW-1185">Reference proteome</keyword>
<dbReference type="SUPFAM" id="SSF53590">
    <property type="entry name" value="Nucleoside hydrolase"/>
    <property type="match status" value="1"/>
</dbReference>
<keyword evidence="2" id="KW-0326">Glycosidase</keyword>
<dbReference type="Gene3D" id="3.90.245.10">
    <property type="entry name" value="Ribonucleoside hydrolase-like"/>
    <property type="match status" value="1"/>
</dbReference>
<evidence type="ECO:0000313" key="4">
    <source>
        <dbReference type="EMBL" id="GIF58605.1"/>
    </source>
</evidence>
<gene>
    <name evidence="4" type="ORF">Air01nite_47000</name>
</gene>
<evidence type="ECO:0000256" key="2">
    <source>
        <dbReference type="ARBA" id="ARBA00023295"/>
    </source>
</evidence>
<keyword evidence="1 4" id="KW-0378">Hydrolase</keyword>
<dbReference type="GO" id="GO:0016787">
    <property type="term" value="F:hydrolase activity"/>
    <property type="evidence" value="ECO:0007669"/>
    <property type="project" value="UniProtKB-KW"/>
</dbReference>
<dbReference type="InterPro" id="IPR036452">
    <property type="entry name" value="Ribo_hydro-like"/>
</dbReference>